<evidence type="ECO:0000313" key="13">
    <source>
        <dbReference type="EMBL" id="QDT91355.1"/>
    </source>
</evidence>
<dbReference type="InterPro" id="IPR036188">
    <property type="entry name" value="FAD/NAD-bd_sf"/>
</dbReference>
<accession>A0A517VEC9</accession>
<feature type="transmembrane region" description="Helical" evidence="10">
    <location>
        <begin position="384"/>
        <end position="404"/>
    </location>
</feature>
<dbReference type="GO" id="GO:0050136">
    <property type="term" value="F:NADH dehydrogenase (quinone) (non-electrogenic) activity"/>
    <property type="evidence" value="ECO:0007669"/>
    <property type="project" value="UniProtKB-EC"/>
</dbReference>
<evidence type="ECO:0000256" key="6">
    <source>
        <dbReference type="ARBA" id="ARBA00023002"/>
    </source>
</evidence>
<keyword evidence="10" id="KW-0472">Membrane</keyword>
<keyword evidence="5" id="KW-0809">Transit peptide</keyword>
<evidence type="ECO:0000256" key="7">
    <source>
        <dbReference type="ARBA" id="ARBA00023027"/>
    </source>
</evidence>
<keyword evidence="7" id="KW-0520">NAD</keyword>
<dbReference type="InterPro" id="IPR054585">
    <property type="entry name" value="NDH2-like_C"/>
</dbReference>
<dbReference type="InterPro" id="IPR023753">
    <property type="entry name" value="FAD/NAD-binding_dom"/>
</dbReference>
<dbReference type="AlphaFoldDB" id="A0A517VEC9"/>
<keyword evidence="10" id="KW-0812">Transmembrane</keyword>
<keyword evidence="3" id="KW-0285">Flavoprotein</keyword>
<dbReference type="Gene3D" id="3.50.50.100">
    <property type="match status" value="1"/>
</dbReference>
<evidence type="ECO:0000259" key="11">
    <source>
        <dbReference type="Pfam" id="PF07992"/>
    </source>
</evidence>
<feature type="compositionally biased region" description="Acidic residues" evidence="9">
    <location>
        <begin position="439"/>
        <end position="451"/>
    </location>
</feature>
<dbReference type="PRINTS" id="PR00368">
    <property type="entry name" value="FADPNR"/>
</dbReference>
<evidence type="ECO:0000256" key="3">
    <source>
        <dbReference type="ARBA" id="ARBA00022630"/>
    </source>
</evidence>
<evidence type="ECO:0000313" key="14">
    <source>
        <dbReference type="Proteomes" id="UP000316855"/>
    </source>
</evidence>
<dbReference type="Proteomes" id="UP000316855">
    <property type="component" value="Chromosome"/>
</dbReference>
<proteinExistence type="inferred from homology"/>
<gene>
    <name evidence="13" type="ORF">Pan161_30120</name>
</gene>
<feature type="region of interest" description="Disordered" evidence="9">
    <location>
        <begin position="437"/>
        <end position="457"/>
    </location>
</feature>
<dbReference type="EC" id="1.6.5.9" evidence="2"/>
<dbReference type="KEGG" id="gax:Pan161_30120"/>
<dbReference type="InterPro" id="IPR045024">
    <property type="entry name" value="NDH-2"/>
</dbReference>
<protein>
    <recommendedName>
        <fullName evidence="2">NADH:ubiquinone reductase (non-electrogenic)</fullName>
        <ecNumber evidence="2">1.6.5.9</ecNumber>
    </recommendedName>
</protein>
<comment type="catalytic activity">
    <reaction evidence="8">
        <text>a quinone + NADH + H(+) = a quinol + NAD(+)</text>
        <dbReference type="Rhea" id="RHEA:46160"/>
        <dbReference type="ChEBI" id="CHEBI:15378"/>
        <dbReference type="ChEBI" id="CHEBI:24646"/>
        <dbReference type="ChEBI" id="CHEBI:57540"/>
        <dbReference type="ChEBI" id="CHEBI:57945"/>
        <dbReference type="ChEBI" id="CHEBI:132124"/>
        <dbReference type="EC" id="1.6.5.9"/>
    </reaction>
</comment>
<evidence type="ECO:0000256" key="2">
    <source>
        <dbReference type="ARBA" id="ARBA00012637"/>
    </source>
</evidence>
<dbReference type="EMBL" id="CP036343">
    <property type="protein sequence ID" value="QDT91355.1"/>
    <property type="molecule type" value="Genomic_DNA"/>
</dbReference>
<evidence type="ECO:0000256" key="1">
    <source>
        <dbReference type="ARBA" id="ARBA00005272"/>
    </source>
</evidence>
<evidence type="ECO:0000256" key="9">
    <source>
        <dbReference type="SAM" id="MobiDB-lite"/>
    </source>
</evidence>
<evidence type="ECO:0000256" key="10">
    <source>
        <dbReference type="SAM" id="Phobius"/>
    </source>
</evidence>
<keyword evidence="6 13" id="KW-0560">Oxidoreductase</keyword>
<feature type="domain" description="FAD/NAD(P)-binding" evidence="11">
    <location>
        <begin position="25"/>
        <end position="342"/>
    </location>
</feature>
<feature type="domain" description="External alternative NADH-ubiquinone oxidoreductase-like C-terminal" evidence="12">
    <location>
        <begin position="366"/>
        <end position="422"/>
    </location>
</feature>
<dbReference type="PANTHER" id="PTHR43706">
    <property type="entry name" value="NADH DEHYDROGENASE"/>
    <property type="match status" value="1"/>
</dbReference>
<dbReference type="PANTHER" id="PTHR43706:SF47">
    <property type="entry name" value="EXTERNAL NADH-UBIQUINONE OXIDOREDUCTASE 1, MITOCHONDRIAL-RELATED"/>
    <property type="match status" value="1"/>
</dbReference>
<keyword evidence="14" id="KW-1185">Reference proteome</keyword>
<comment type="similarity">
    <text evidence="1">Belongs to the NADH dehydrogenase family.</text>
</comment>
<evidence type="ECO:0000256" key="8">
    <source>
        <dbReference type="ARBA" id="ARBA00047599"/>
    </source>
</evidence>
<name>A0A517VEC9_9PLAN</name>
<keyword evidence="10" id="KW-1133">Transmembrane helix</keyword>
<keyword evidence="4" id="KW-0274">FAD</keyword>
<dbReference type="PRINTS" id="PR00411">
    <property type="entry name" value="PNDRDTASEI"/>
</dbReference>
<dbReference type="Pfam" id="PF22366">
    <property type="entry name" value="NDH2_C"/>
    <property type="match status" value="1"/>
</dbReference>
<sequence length="457" mass="50535">MDRPVKKTSEMNTLQNPQSKSDTRRVLIIGGGFAGLNAALELGGVAGVEVTLVDRHNYHLFQPLLYQVAMAGLSPADIATPIRSLLSAYRNTNVLLGEAESIDLPGQKVKFDFGELEFDYLVLACGATHSYFGHNEWEKYAPGLKTISQATEIRKRVLSAFEHAERVTDPDEQKKLLTYVIVGGGPTGVELAGAIGEMSRFTLSRDFRRINPSHTRVILVEAGPRILPMFSEQQSNRAARDLEKLGVQIWTSSVVTNINDEGVELGEERIRAATVLWAAGVEASELGQAGGMHVDNRGRVLVEPDLSLEGYSNVFVAGDQASYTHQTGSPLPGTAPVALQQGRFIGKTIRNEVKGKARSKFHFRDKGQMATIGRSRAIVEMGRLKLTGFFAWVVWLVVHIFYLTGFKNRVLVVMQWAWSYLSFRRGARLIVERGWSPAEEQESVTESEEEVPVPSEH</sequence>
<dbReference type="SUPFAM" id="SSF51905">
    <property type="entry name" value="FAD/NAD(P)-binding domain"/>
    <property type="match status" value="1"/>
</dbReference>
<evidence type="ECO:0000259" key="12">
    <source>
        <dbReference type="Pfam" id="PF22366"/>
    </source>
</evidence>
<evidence type="ECO:0000256" key="5">
    <source>
        <dbReference type="ARBA" id="ARBA00022946"/>
    </source>
</evidence>
<evidence type="ECO:0000256" key="4">
    <source>
        <dbReference type="ARBA" id="ARBA00022827"/>
    </source>
</evidence>
<organism evidence="13 14">
    <name type="scientific">Gimesia algae</name>
    <dbReference type="NCBI Taxonomy" id="2527971"/>
    <lineage>
        <taxon>Bacteria</taxon>
        <taxon>Pseudomonadati</taxon>
        <taxon>Planctomycetota</taxon>
        <taxon>Planctomycetia</taxon>
        <taxon>Planctomycetales</taxon>
        <taxon>Planctomycetaceae</taxon>
        <taxon>Gimesia</taxon>
    </lineage>
</organism>
<reference evidence="13 14" key="1">
    <citation type="submission" date="2019-02" db="EMBL/GenBank/DDBJ databases">
        <title>Deep-cultivation of Planctomycetes and their phenomic and genomic characterization uncovers novel biology.</title>
        <authorList>
            <person name="Wiegand S."/>
            <person name="Jogler M."/>
            <person name="Boedeker C."/>
            <person name="Pinto D."/>
            <person name="Vollmers J."/>
            <person name="Rivas-Marin E."/>
            <person name="Kohn T."/>
            <person name="Peeters S.H."/>
            <person name="Heuer A."/>
            <person name="Rast P."/>
            <person name="Oberbeckmann S."/>
            <person name="Bunk B."/>
            <person name="Jeske O."/>
            <person name="Meyerdierks A."/>
            <person name="Storesund J.E."/>
            <person name="Kallscheuer N."/>
            <person name="Luecker S."/>
            <person name="Lage O.M."/>
            <person name="Pohl T."/>
            <person name="Merkel B.J."/>
            <person name="Hornburger P."/>
            <person name="Mueller R.-W."/>
            <person name="Bruemmer F."/>
            <person name="Labrenz M."/>
            <person name="Spormann A.M."/>
            <person name="Op den Camp H."/>
            <person name="Overmann J."/>
            <person name="Amann R."/>
            <person name="Jetten M.S.M."/>
            <person name="Mascher T."/>
            <person name="Medema M.H."/>
            <person name="Devos D.P."/>
            <person name="Kaster A.-K."/>
            <person name="Ovreas L."/>
            <person name="Rohde M."/>
            <person name="Galperin M.Y."/>
            <person name="Jogler C."/>
        </authorList>
    </citation>
    <scope>NUCLEOTIDE SEQUENCE [LARGE SCALE GENOMIC DNA]</scope>
    <source>
        <strain evidence="13 14">Pan161</strain>
    </source>
</reference>
<dbReference type="Pfam" id="PF07992">
    <property type="entry name" value="Pyr_redox_2"/>
    <property type="match status" value="1"/>
</dbReference>